<evidence type="ECO:0000313" key="2">
    <source>
        <dbReference type="EMBL" id="ALP53167.1"/>
    </source>
</evidence>
<reference evidence="2" key="1">
    <citation type="submission" date="2015-10" db="EMBL/GenBank/DDBJ databases">
        <title>Description of Candidatus Tenderia electrophaga gen. nov, sp. nov., an Uncultivated Electroautotroph from a Biocathode Enrichment.</title>
        <authorList>
            <person name="Eddie B.J."/>
            <person name="Malanoski A.P."/>
            <person name="Wang Z."/>
            <person name="Hall R.J."/>
            <person name="Oh S.D."/>
            <person name="Heiner C."/>
            <person name="Lin B."/>
            <person name="Strycharz-Glaven S.M."/>
        </authorList>
    </citation>
    <scope>NUCLEOTIDE SEQUENCE [LARGE SCALE GENOMIC DNA]</scope>
    <source>
        <strain evidence="2">NRL1</strain>
    </source>
</reference>
<protein>
    <submittedName>
        <fullName evidence="2">Crp/Fnr family transcriptional regulator</fullName>
    </submittedName>
</protein>
<dbReference type="InterPro" id="IPR014710">
    <property type="entry name" value="RmlC-like_jellyroll"/>
</dbReference>
<feature type="domain" description="Cyclic nucleotide-binding" evidence="1">
    <location>
        <begin position="15"/>
        <end position="134"/>
    </location>
</feature>
<accession>A0A0S2TDE2</accession>
<dbReference type="Proteomes" id="UP000055136">
    <property type="component" value="Chromosome"/>
</dbReference>
<dbReference type="Pfam" id="PF00027">
    <property type="entry name" value="cNMP_binding"/>
    <property type="match status" value="1"/>
</dbReference>
<dbReference type="InterPro" id="IPR018490">
    <property type="entry name" value="cNMP-bd_dom_sf"/>
</dbReference>
<dbReference type="KEGG" id="tee:Tel_08365"/>
<organism evidence="2 3">
    <name type="scientific">Candidatus Tenderia electrophaga</name>
    <dbReference type="NCBI Taxonomy" id="1748243"/>
    <lineage>
        <taxon>Bacteria</taxon>
        <taxon>Pseudomonadati</taxon>
        <taxon>Pseudomonadota</taxon>
        <taxon>Gammaproteobacteria</taxon>
        <taxon>Candidatus Tenderiales</taxon>
        <taxon>Candidatus Tenderiaceae</taxon>
        <taxon>Candidatus Tenderia</taxon>
    </lineage>
</organism>
<dbReference type="STRING" id="1748243.Tel_08365"/>
<proteinExistence type="predicted"/>
<dbReference type="AlphaFoldDB" id="A0A0S2TDE2"/>
<dbReference type="Gene3D" id="2.60.120.10">
    <property type="entry name" value="Jelly Rolls"/>
    <property type="match status" value="1"/>
</dbReference>
<dbReference type="InterPro" id="IPR000595">
    <property type="entry name" value="cNMP-bd_dom"/>
</dbReference>
<evidence type="ECO:0000259" key="1">
    <source>
        <dbReference type="PROSITE" id="PS50042"/>
    </source>
</evidence>
<dbReference type="PROSITE" id="PS50042">
    <property type="entry name" value="CNMP_BINDING_3"/>
    <property type="match status" value="1"/>
</dbReference>
<name>A0A0S2TDE2_9GAMM</name>
<sequence length="160" mass="17946">MSDKPDFEKIGASVLGGELTLKECEVLSGIMDARQLKDGENLVSESGTEHTLFVLIEGKLKVLSESEGQLKHVYTMKAGEVAGTRAFVDRTPRKATLEADGQATVYTLEPDAFESLLDTHPRIVYKVMRSIFRITHSNLLRMNQETEQLTNYINKTHGRY</sequence>
<gene>
    <name evidence="2" type="ORF">Tel_08365</name>
</gene>
<dbReference type="SMART" id="SM00100">
    <property type="entry name" value="cNMP"/>
    <property type="match status" value="1"/>
</dbReference>
<dbReference type="CDD" id="cd00038">
    <property type="entry name" value="CAP_ED"/>
    <property type="match status" value="1"/>
</dbReference>
<dbReference type="SUPFAM" id="SSF51206">
    <property type="entry name" value="cAMP-binding domain-like"/>
    <property type="match status" value="1"/>
</dbReference>
<dbReference type="EMBL" id="CP013099">
    <property type="protein sequence ID" value="ALP53167.1"/>
    <property type="molecule type" value="Genomic_DNA"/>
</dbReference>
<keyword evidence="3" id="KW-1185">Reference proteome</keyword>
<evidence type="ECO:0000313" key="3">
    <source>
        <dbReference type="Proteomes" id="UP000055136"/>
    </source>
</evidence>